<comment type="similarity">
    <text evidence="2">Belongs to the transpeptidase family.</text>
</comment>
<keyword evidence="4" id="KW-1133">Transmembrane helix</keyword>
<dbReference type="GO" id="GO:0005886">
    <property type="term" value="C:plasma membrane"/>
    <property type="evidence" value="ECO:0007669"/>
    <property type="project" value="TreeGrafter"/>
</dbReference>
<dbReference type="GO" id="GO:0008658">
    <property type="term" value="F:penicillin binding"/>
    <property type="evidence" value="ECO:0007669"/>
    <property type="project" value="InterPro"/>
</dbReference>
<dbReference type="Gene3D" id="3.90.1310.10">
    <property type="entry name" value="Penicillin-binding protein 2a (Domain 2)"/>
    <property type="match status" value="1"/>
</dbReference>
<evidence type="ECO:0000259" key="6">
    <source>
        <dbReference type="Pfam" id="PF03717"/>
    </source>
</evidence>
<feature type="transmembrane region" description="Helical" evidence="4">
    <location>
        <begin position="12"/>
        <end position="33"/>
    </location>
</feature>
<organism evidence="7 8">
    <name type="scientific">Caldisalinibacter kiritimatiensis</name>
    <dbReference type="NCBI Taxonomy" id="1304284"/>
    <lineage>
        <taxon>Bacteria</taxon>
        <taxon>Bacillati</taxon>
        <taxon>Bacillota</taxon>
        <taxon>Tissierellia</taxon>
        <taxon>Tissierellales</taxon>
        <taxon>Thermohalobacteraceae</taxon>
        <taxon>Caldisalinibacter</taxon>
    </lineage>
</organism>
<dbReference type="OrthoDB" id="2985542at2"/>
<dbReference type="InterPro" id="IPR005311">
    <property type="entry name" value="PBP_dimer"/>
</dbReference>
<dbReference type="SUPFAM" id="SSF56519">
    <property type="entry name" value="Penicillin binding protein dimerisation domain"/>
    <property type="match status" value="1"/>
</dbReference>
<keyword evidence="7" id="KW-0131">Cell cycle</keyword>
<proteinExistence type="inferred from homology"/>
<dbReference type="SUPFAM" id="SSF56601">
    <property type="entry name" value="beta-lactamase/transpeptidase-like"/>
    <property type="match status" value="1"/>
</dbReference>
<dbReference type="Pfam" id="PF03717">
    <property type="entry name" value="PBP_dimer"/>
    <property type="match status" value="1"/>
</dbReference>
<keyword evidence="8" id="KW-1185">Reference proteome</keyword>
<reference evidence="7 8" key="1">
    <citation type="journal article" date="2015" name="Geomicrobiol. J.">
        <title>Caldisalinibacter kiritimatiensis gen. nov., sp. nov., a moderately thermohalophilic thiosulfate-reducing bacterium from a hypersaline microbial mat.</title>
        <authorList>
            <person name="Ben Hania W."/>
            <person name="Joseph M."/>
            <person name="Fiebig A."/>
            <person name="Bunk B."/>
            <person name="Klenk H.-P."/>
            <person name="Fardeau M.-L."/>
            <person name="Spring S."/>
        </authorList>
    </citation>
    <scope>NUCLEOTIDE SEQUENCE [LARGE SCALE GENOMIC DNA]</scope>
    <source>
        <strain evidence="7 8">L21-TH-D2</strain>
    </source>
</reference>
<dbReference type="InterPro" id="IPR036138">
    <property type="entry name" value="PBP_dimer_sf"/>
</dbReference>
<dbReference type="Pfam" id="PF00905">
    <property type="entry name" value="Transpeptidase"/>
    <property type="match status" value="1"/>
</dbReference>
<evidence type="ECO:0000256" key="2">
    <source>
        <dbReference type="ARBA" id="ARBA00007171"/>
    </source>
</evidence>
<sequence length="560" mass="62596">MSNKISKDIVRRLYILSFISLMVFSILLGRIFYIQVIKGEKYKHAAESQRIRKVRIQPARGIIYDRNLIPLTNRKRIPTIIVFKEIVNDAEETLEYLKDITGQSKDQIKEYMDNSKKIVEIPIKKSEITNLKNKKGILKVNKVLRYEKDNILAHVIGYINKSENKGQSGIELLYDDILAMKDLNIDDDYGTVKVTLDGKNRLIPGFGYKTVTSTDRDITNSVKLTIDYHIQKLVENIMDVEKKNGAVIVAEVETGNIVAMVSRPNIDQDNISAHYNSQMNDCYNKAIQYPYPPGSLFKIVVLLSALEEEKVSLDEEFVCSGYEEVGSTIIKCHTYNTGGHGCINVQEAFYDSCNSVFIKLGKRVGAKKIIETAKKLGFGEKIGIGLEEEKAGRLPKGDELFGPAIGNISIGQGTIEVTPLQITNMMMVIANNGIQKDMRLIEGIVTERGNMVKKYRSNEEKIVIQPKYNNILMEYMEDVIEKGTAKNISLDDIGGGGGKTGSAQAILNGNETIHAWFSGYFPKEKPKYVITVLIEEGISGGKCAAPIFEKIARGITLLGK</sequence>
<dbReference type="Proteomes" id="UP000013378">
    <property type="component" value="Unassembled WGS sequence"/>
</dbReference>
<dbReference type="InterPro" id="IPR012338">
    <property type="entry name" value="Beta-lactam/transpept-like"/>
</dbReference>
<comment type="caution">
    <text evidence="7">The sequence shown here is derived from an EMBL/GenBank/DDBJ whole genome shotgun (WGS) entry which is preliminary data.</text>
</comment>
<evidence type="ECO:0000259" key="5">
    <source>
        <dbReference type="Pfam" id="PF00905"/>
    </source>
</evidence>
<dbReference type="GO" id="GO:0071555">
    <property type="term" value="P:cell wall organization"/>
    <property type="evidence" value="ECO:0007669"/>
    <property type="project" value="TreeGrafter"/>
</dbReference>
<dbReference type="Gene3D" id="3.40.710.10">
    <property type="entry name" value="DD-peptidase/beta-lactamase superfamily"/>
    <property type="match status" value="1"/>
</dbReference>
<evidence type="ECO:0000256" key="3">
    <source>
        <dbReference type="ARBA" id="ARBA00023136"/>
    </source>
</evidence>
<dbReference type="PATRIC" id="fig|1304284.3.peg.1810"/>
<dbReference type="InterPro" id="IPR050515">
    <property type="entry name" value="Beta-lactam/transpept"/>
</dbReference>
<name>R1CCV0_9FIRM</name>
<evidence type="ECO:0000256" key="4">
    <source>
        <dbReference type="SAM" id="Phobius"/>
    </source>
</evidence>
<dbReference type="RefSeq" id="WP_006314615.1">
    <property type="nucleotide sequence ID" value="NZ_ARZA01000204.1"/>
</dbReference>
<dbReference type="STRING" id="1304284.L21TH_1843"/>
<keyword evidence="7" id="KW-0808">Transferase</keyword>
<gene>
    <name evidence="7" type="ORF">L21TH_1843</name>
</gene>
<dbReference type="EMBL" id="ARZA01000204">
    <property type="protein sequence ID" value="EOD00120.1"/>
    <property type="molecule type" value="Genomic_DNA"/>
</dbReference>
<dbReference type="GO" id="GO:0051301">
    <property type="term" value="P:cell division"/>
    <property type="evidence" value="ECO:0007669"/>
    <property type="project" value="UniProtKB-KW"/>
</dbReference>
<evidence type="ECO:0000313" key="8">
    <source>
        <dbReference type="Proteomes" id="UP000013378"/>
    </source>
</evidence>
<accession>R1CCV0</accession>
<dbReference type="PANTHER" id="PTHR30627">
    <property type="entry name" value="PEPTIDOGLYCAN D,D-TRANSPEPTIDASE"/>
    <property type="match status" value="1"/>
</dbReference>
<dbReference type="EC" id="2.4.1.129" evidence="7"/>
<protein>
    <submittedName>
        <fullName evidence="7">Cell division protein FtsI</fullName>
        <ecNumber evidence="7">2.4.1.129</ecNumber>
    </submittedName>
</protein>
<dbReference type="eggNOG" id="COG0768">
    <property type="taxonomic scope" value="Bacteria"/>
</dbReference>
<keyword evidence="7" id="KW-0132">Cell division</keyword>
<comment type="subcellular location">
    <subcellularLocation>
        <location evidence="1">Membrane</location>
    </subcellularLocation>
</comment>
<dbReference type="AlphaFoldDB" id="R1CCV0"/>
<feature type="domain" description="Penicillin-binding protein dimerisation" evidence="6">
    <location>
        <begin position="56"/>
        <end position="179"/>
    </location>
</feature>
<evidence type="ECO:0000313" key="7">
    <source>
        <dbReference type="EMBL" id="EOD00120.1"/>
    </source>
</evidence>
<evidence type="ECO:0000256" key="1">
    <source>
        <dbReference type="ARBA" id="ARBA00004370"/>
    </source>
</evidence>
<dbReference type="InterPro" id="IPR001460">
    <property type="entry name" value="PCN-bd_Tpept"/>
</dbReference>
<feature type="domain" description="Penicillin-binding protein transpeptidase" evidence="5">
    <location>
        <begin position="245"/>
        <end position="552"/>
    </location>
</feature>
<dbReference type="GO" id="GO:0016757">
    <property type="term" value="F:glycosyltransferase activity"/>
    <property type="evidence" value="ECO:0007669"/>
    <property type="project" value="UniProtKB-KW"/>
</dbReference>
<keyword evidence="4" id="KW-0812">Transmembrane</keyword>
<keyword evidence="7" id="KW-0328">Glycosyltransferase</keyword>
<keyword evidence="3 4" id="KW-0472">Membrane</keyword>